<evidence type="ECO:0000313" key="2">
    <source>
        <dbReference type="EMBL" id="TQM37941.1"/>
    </source>
</evidence>
<dbReference type="Pfam" id="PF04149">
    <property type="entry name" value="DUF397"/>
    <property type="match status" value="1"/>
</dbReference>
<dbReference type="EMBL" id="VFPH01000002">
    <property type="protein sequence ID" value="TQM37941.1"/>
    <property type="molecule type" value="Genomic_DNA"/>
</dbReference>
<dbReference type="OrthoDB" id="4330022at2"/>
<feature type="domain" description="DUF397" evidence="1">
    <location>
        <begin position="7"/>
        <end position="57"/>
    </location>
</feature>
<gene>
    <name evidence="2" type="ORF">FB388_5160</name>
</gene>
<dbReference type="RefSeq" id="WP_142104682.1">
    <property type="nucleotide sequence ID" value="NZ_VFPH01000002.1"/>
</dbReference>
<evidence type="ECO:0000259" key="1">
    <source>
        <dbReference type="Pfam" id="PF04149"/>
    </source>
</evidence>
<keyword evidence="3" id="KW-1185">Reference proteome</keyword>
<name>A0A543FVU1_9PSEU</name>
<proteinExistence type="predicted"/>
<protein>
    <submittedName>
        <fullName evidence="2">Uncharacterized protein DUF397</fullName>
    </submittedName>
</protein>
<dbReference type="AlphaFoldDB" id="A0A543FVU1"/>
<dbReference type="Proteomes" id="UP000319818">
    <property type="component" value="Unassembled WGS sequence"/>
</dbReference>
<accession>A0A543FVU1</accession>
<sequence length="67" mass="7769">MVDQDPLRWIKASRSYAHGECVELARDREIIRLRDSKNPDVHLHFPRAEVAAFIDRAQRGELDDLLG</sequence>
<comment type="caution">
    <text evidence="2">The sequence shown here is derived from an EMBL/GenBank/DDBJ whole genome shotgun (WGS) entry which is preliminary data.</text>
</comment>
<evidence type="ECO:0000313" key="3">
    <source>
        <dbReference type="Proteomes" id="UP000319818"/>
    </source>
</evidence>
<dbReference type="InterPro" id="IPR007278">
    <property type="entry name" value="DUF397"/>
</dbReference>
<reference evidence="2 3" key="1">
    <citation type="submission" date="2019-06" db="EMBL/GenBank/DDBJ databases">
        <title>Sequencing the genomes of 1000 actinobacteria strains.</title>
        <authorList>
            <person name="Klenk H.-P."/>
        </authorList>
    </citation>
    <scope>NUCLEOTIDE SEQUENCE [LARGE SCALE GENOMIC DNA]</scope>
    <source>
        <strain evidence="2 3">DSM 45511</strain>
    </source>
</reference>
<organism evidence="2 3">
    <name type="scientific">Pseudonocardia cypriaca</name>
    <dbReference type="NCBI Taxonomy" id="882449"/>
    <lineage>
        <taxon>Bacteria</taxon>
        <taxon>Bacillati</taxon>
        <taxon>Actinomycetota</taxon>
        <taxon>Actinomycetes</taxon>
        <taxon>Pseudonocardiales</taxon>
        <taxon>Pseudonocardiaceae</taxon>
        <taxon>Pseudonocardia</taxon>
    </lineage>
</organism>